<organism evidence="5 6">
    <name type="scientific">Janibacter cremeus</name>
    <dbReference type="NCBI Taxonomy" id="1285192"/>
    <lineage>
        <taxon>Bacteria</taxon>
        <taxon>Bacillati</taxon>
        <taxon>Actinomycetota</taxon>
        <taxon>Actinomycetes</taxon>
        <taxon>Micrococcales</taxon>
        <taxon>Intrasporangiaceae</taxon>
        <taxon>Janibacter</taxon>
    </lineage>
</organism>
<protein>
    <submittedName>
        <fullName evidence="5">AcrR family transcriptional regulator/DNA-binding XRE family transcriptional regulator</fullName>
    </submittedName>
</protein>
<feature type="domain" description="HTH cro/C1-type" evidence="3">
    <location>
        <begin position="1"/>
        <end position="46"/>
    </location>
</feature>
<dbReference type="SUPFAM" id="SSF46689">
    <property type="entry name" value="Homeodomain-like"/>
    <property type="match status" value="1"/>
</dbReference>
<dbReference type="AlphaFoldDB" id="A0A852VT09"/>
<evidence type="ECO:0000259" key="4">
    <source>
        <dbReference type="PROSITE" id="PS50977"/>
    </source>
</evidence>
<dbReference type="InterPro" id="IPR041490">
    <property type="entry name" value="KstR2_TetR_C"/>
</dbReference>
<evidence type="ECO:0000256" key="2">
    <source>
        <dbReference type="PROSITE-ProRule" id="PRU00335"/>
    </source>
</evidence>
<dbReference type="Pfam" id="PF00440">
    <property type="entry name" value="TetR_N"/>
    <property type="match status" value="1"/>
</dbReference>
<gene>
    <name evidence="5" type="ORF">BJY20_000123</name>
</gene>
<dbReference type="Gene3D" id="1.10.260.40">
    <property type="entry name" value="lambda repressor-like DNA-binding domains"/>
    <property type="match status" value="1"/>
</dbReference>
<dbReference type="PANTHER" id="PTHR30055">
    <property type="entry name" value="HTH-TYPE TRANSCRIPTIONAL REGULATOR RUTR"/>
    <property type="match status" value="1"/>
</dbReference>
<keyword evidence="1 2" id="KW-0238">DNA-binding</keyword>
<dbReference type="InterPro" id="IPR010982">
    <property type="entry name" value="Lambda_DNA-bd_dom_sf"/>
</dbReference>
<feature type="domain" description="HTH tetR-type" evidence="4">
    <location>
        <begin position="79"/>
        <end position="139"/>
    </location>
</feature>
<dbReference type="Gene3D" id="1.10.357.10">
    <property type="entry name" value="Tetracycline Repressor, domain 2"/>
    <property type="match status" value="1"/>
</dbReference>
<accession>A0A852VT09</accession>
<dbReference type="InterPro" id="IPR001387">
    <property type="entry name" value="Cro/C1-type_HTH"/>
</dbReference>
<dbReference type="GO" id="GO:0000976">
    <property type="term" value="F:transcription cis-regulatory region binding"/>
    <property type="evidence" value="ECO:0007669"/>
    <property type="project" value="TreeGrafter"/>
</dbReference>
<name>A0A852VT09_9MICO</name>
<dbReference type="EMBL" id="JACCAE010000001">
    <property type="protein sequence ID" value="NYF96731.1"/>
    <property type="molecule type" value="Genomic_DNA"/>
</dbReference>
<dbReference type="PRINTS" id="PR00455">
    <property type="entry name" value="HTHTETR"/>
</dbReference>
<proteinExistence type="predicted"/>
<dbReference type="CDD" id="cd00093">
    <property type="entry name" value="HTH_XRE"/>
    <property type="match status" value="1"/>
</dbReference>
<dbReference type="Proteomes" id="UP000554054">
    <property type="component" value="Unassembled WGS sequence"/>
</dbReference>
<comment type="caution">
    <text evidence="5">The sequence shown here is derived from an EMBL/GenBank/DDBJ whole genome shotgun (WGS) entry which is preliminary data.</text>
</comment>
<dbReference type="InterPro" id="IPR001647">
    <property type="entry name" value="HTH_TetR"/>
</dbReference>
<dbReference type="GO" id="GO:0003700">
    <property type="term" value="F:DNA-binding transcription factor activity"/>
    <property type="evidence" value="ECO:0007669"/>
    <property type="project" value="TreeGrafter"/>
</dbReference>
<evidence type="ECO:0000259" key="3">
    <source>
        <dbReference type="PROSITE" id="PS50943"/>
    </source>
</evidence>
<dbReference type="PROSITE" id="PS50977">
    <property type="entry name" value="HTH_TETR_2"/>
    <property type="match status" value="1"/>
</dbReference>
<dbReference type="InterPro" id="IPR050109">
    <property type="entry name" value="HTH-type_TetR-like_transc_reg"/>
</dbReference>
<dbReference type="PROSITE" id="PS50943">
    <property type="entry name" value="HTH_CROC1"/>
    <property type="match status" value="1"/>
</dbReference>
<feature type="DNA-binding region" description="H-T-H motif" evidence="2">
    <location>
        <begin position="102"/>
        <end position="121"/>
    </location>
</feature>
<dbReference type="Pfam" id="PF13560">
    <property type="entry name" value="HTH_31"/>
    <property type="match status" value="1"/>
</dbReference>
<dbReference type="PANTHER" id="PTHR30055:SF237">
    <property type="entry name" value="TRANSCRIPTIONAL REPRESSOR MCE3R"/>
    <property type="match status" value="1"/>
</dbReference>
<evidence type="ECO:0000256" key="1">
    <source>
        <dbReference type="ARBA" id="ARBA00023125"/>
    </source>
</evidence>
<dbReference type="SUPFAM" id="SSF48498">
    <property type="entry name" value="Tetracyclin repressor-like, C-terminal domain"/>
    <property type="match status" value="1"/>
</dbReference>
<dbReference type="InterPro" id="IPR036271">
    <property type="entry name" value="Tet_transcr_reg_TetR-rel_C_sf"/>
</dbReference>
<dbReference type="InterPro" id="IPR009057">
    <property type="entry name" value="Homeodomain-like_sf"/>
</dbReference>
<evidence type="ECO:0000313" key="5">
    <source>
        <dbReference type="EMBL" id="NYF96731.1"/>
    </source>
</evidence>
<reference evidence="5 6" key="1">
    <citation type="submission" date="2020-07" db="EMBL/GenBank/DDBJ databases">
        <title>Sequencing the genomes of 1000 actinobacteria strains.</title>
        <authorList>
            <person name="Klenk H.-P."/>
        </authorList>
    </citation>
    <scope>NUCLEOTIDE SEQUENCE [LARGE SCALE GENOMIC DNA]</scope>
    <source>
        <strain evidence="5 6">DSM 26154</strain>
    </source>
</reference>
<evidence type="ECO:0000313" key="6">
    <source>
        <dbReference type="Proteomes" id="UP000554054"/>
    </source>
</evidence>
<dbReference type="SUPFAM" id="SSF47413">
    <property type="entry name" value="lambda repressor-like DNA-binding domains"/>
    <property type="match status" value="1"/>
</dbReference>
<dbReference type="Pfam" id="PF17932">
    <property type="entry name" value="TetR_C_24"/>
    <property type="match status" value="1"/>
</dbReference>
<sequence length="274" mass="30023">MSARQLAQQLAVSVGTLSAIENGRVGTSSERVVDLADVLGVRADRLLAGIAEPIQDGRWEQLVDPVVLAGAGGWRRFEPLDLDPALRGALASFLEFGYHGSTMRGIAERAGLSVAGLYHYYAGKQQLLVAILDRTMGELQQRTSAARHGASDPWTRFAHLVECQVLFHSHRRELGFIGATEMRSLAAPARGRIAEMRREEQSRVDAETVAACRAGVFRTPQPKEAARAVVTLCTAIPQWYRRAGPSTPEEIAQWYVDFALDLVQCDPAVRPRHG</sequence>
<keyword evidence="6" id="KW-1185">Reference proteome</keyword>